<evidence type="ECO:0000256" key="1">
    <source>
        <dbReference type="SAM" id="MobiDB-lite"/>
    </source>
</evidence>
<evidence type="ECO:0000313" key="2">
    <source>
        <dbReference type="EMBL" id="KAA3456543.1"/>
    </source>
</evidence>
<dbReference type="AlphaFoldDB" id="A0A5B6UGY8"/>
<dbReference type="Pfam" id="PF07797">
    <property type="entry name" value="DUF1639"/>
    <property type="match status" value="1"/>
</dbReference>
<accession>A0A5B6UGY8</accession>
<dbReference type="PANTHER" id="PTHR33130">
    <property type="entry name" value="PUTATIVE (DUF1639)-RELATED"/>
    <property type="match status" value="1"/>
</dbReference>
<evidence type="ECO:0000313" key="3">
    <source>
        <dbReference type="Proteomes" id="UP000325315"/>
    </source>
</evidence>
<organism evidence="2 3">
    <name type="scientific">Gossypium australe</name>
    <dbReference type="NCBI Taxonomy" id="47621"/>
    <lineage>
        <taxon>Eukaryota</taxon>
        <taxon>Viridiplantae</taxon>
        <taxon>Streptophyta</taxon>
        <taxon>Embryophyta</taxon>
        <taxon>Tracheophyta</taxon>
        <taxon>Spermatophyta</taxon>
        <taxon>Magnoliopsida</taxon>
        <taxon>eudicotyledons</taxon>
        <taxon>Gunneridae</taxon>
        <taxon>Pentapetalae</taxon>
        <taxon>rosids</taxon>
        <taxon>malvids</taxon>
        <taxon>Malvales</taxon>
        <taxon>Malvaceae</taxon>
        <taxon>Malvoideae</taxon>
        <taxon>Gossypium</taxon>
    </lineage>
</organism>
<protein>
    <submittedName>
        <fullName evidence="2">Forkhead box protein C1-like</fullName>
    </submittedName>
</protein>
<dbReference type="Proteomes" id="UP000325315">
    <property type="component" value="Unassembled WGS sequence"/>
</dbReference>
<feature type="region of interest" description="Disordered" evidence="1">
    <location>
        <begin position="30"/>
        <end position="90"/>
    </location>
</feature>
<name>A0A5B6UGY8_9ROSI</name>
<comment type="caution">
    <text evidence="2">The sequence shown here is derived from an EMBL/GenBank/DDBJ whole genome shotgun (WGS) entry which is preliminary data.</text>
</comment>
<reference evidence="2" key="1">
    <citation type="submission" date="2019-08" db="EMBL/GenBank/DDBJ databases">
        <authorList>
            <person name="Liu F."/>
        </authorList>
    </citation>
    <scope>NUCLEOTIDE SEQUENCE [LARGE SCALE GENOMIC DNA]</scope>
    <source>
        <strain evidence="2">PA1801</strain>
        <tissue evidence="2">Leaf</tissue>
    </source>
</reference>
<dbReference type="OrthoDB" id="2018605at2759"/>
<proteinExistence type="predicted"/>
<gene>
    <name evidence="2" type="ORF">EPI10_003334</name>
</gene>
<dbReference type="EMBL" id="SMMG02000011">
    <property type="protein sequence ID" value="KAA3456543.1"/>
    <property type="molecule type" value="Genomic_DNA"/>
</dbReference>
<keyword evidence="3" id="KW-1185">Reference proteome</keyword>
<dbReference type="InterPro" id="IPR012438">
    <property type="entry name" value="DUF1639"/>
</dbReference>
<dbReference type="PANTHER" id="PTHR33130:SF12">
    <property type="entry name" value="EXPRESSED PROTEIN"/>
    <property type="match status" value="1"/>
</dbReference>
<feature type="compositionally biased region" description="Polar residues" evidence="1">
    <location>
        <begin position="72"/>
        <end position="83"/>
    </location>
</feature>
<sequence>MEMQGGKMEKDFVLQWGNRKRLRCFNKLKKQHQHQFGNSGGGGTSTTPHSLPPPNKKMGSSPVANRLKMNSDLGTNKSRSALTSPEKEDRYYATRGSGSLVLEDNNTKVLMDHHHVKEDKGTVWPRLFTTLSNKEKEQDFMAMKGCKLPQRPKKRAKLIQRSILVNCFSFVGLGGVVGEPRDMAIRPVPGEVSSQGEENFKEDGAHLFAFCNSETKRIEGHGKYGNCQIVIKFGINYSLALLSNPNSENPC</sequence>